<dbReference type="SUPFAM" id="SSF57845">
    <property type="entry name" value="B-box zinc-binding domain"/>
    <property type="match status" value="1"/>
</dbReference>
<dbReference type="SMART" id="SM00336">
    <property type="entry name" value="BBOX"/>
    <property type="match status" value="1"/>
</dbReference>
<organism evidence="7 8">
    <name type="scientific">Batillaria attramentaria</name>
    <dbReference type="NCBI Taxonomy" id="370345"/>
    <lineage>
        <taxon>Eukaryota</taxon>
        <taxon>Metazoa</taxon>
        <taxon>Spiralia</taxon>
        <taxon>Lophotrochozoa</taxon>
        <taxon>Mollusca</taxon>
        <taxon>Gastropoda</taxon>
        <taxon>Caenogastropoda</taxon>
        <taxon>Sorbeoconcha</taxon>
        <taxon>Cerithioidea</taxon>
        <taxon>Batillariidae</taxon>
        <taxon>Batillaria</taxon>
    </lineage>
</organism>
<keyword evidence="1" id="KW-0479">Metal-binding</keyword>
<evidence type="ECO:0000256" key="4">
    <source>
        <dbReference type="PROSITE-ProRule" id="PRU00024"/>
    </source>
</evidence>
<dbReference type="PANTHER" id="PTHR25462:SF296">
    <property type="entry name" value="MEIOTIC P26, ISOFORM F"/>
    <property type="match status" value="1"/>
</dbReference>
<dbReference type="InterPro" id="IPR000315">
    <property type="entry name" value="Znf_B-box"/>
</dbReference>
<dbReference type="SMART" id="SM00184">
    <property type="entry name" value="RING"/>
    <property type="match status" value="1"/>
</dbReference>
<dbReference type="GO" id="GO:0008270">
    <property type="term" value="F:zinc ion binding"/>
    <property type="evidence" value="ECO:0007669"/>
    <property type="project" value="UniProtKB-KW"/>
</dbReference>
<dbReference type="PROSITE" id="PS00518">
    <property type="entry name" value="ZF_RING_1"/>
    <property type="match status" value="1"/>
</dbReference>
<keyword evidence="8" id="KW-1185">Reference proteome</keyword>
<feature type="domain" description="RING-type" evidence="5">
    <location>
        <begin position="17"/>
        <end position="59"/>
    </location>
</feature>
<dbReference type="SUPFAM" id="SSF57850">
    <property type="entry name" value="RING/U-box"/>
    <property type="match status" value="1"/>
</dbReference>
<comment type="caution">
    <text evidence="7">The sequence shown here is derived from an EMBL/GenBank/DDBJ whole genome shotgun (WGS) entry which is preliminary data.</text>
</comment>
<sequence length="572" mass="64530">MATCENEKSTVEEYLTCSLCLDTFRSPKLLPCSHTFCEACLKDLVSNHPSGKFPCPSCREEIQVPQDGVSAFKNNFYIKREELQRARDGSYCSKHPKKEIELYCVDCDVLMCVTCLVTKHNQHKAEDISEATERFKTQLDKDIERLERCVGDVQKHVQLVTQEQQAVKDKHAALVANIRNRQATLKAAVDKYTDDALASLHNITTDITDTHKADLRCLQQNLQHLTKLQQRVQQAVDSGAGCELVTVAREMRCGRGSEEAVQKLTTKQMTTVCRPVLRFSATHDVTLERMRDYMGTAAKMEMAVSAPEVTVMEQFRCREDPDTDVYHVCPTTEGEVWVSYEPNMMREGTTCERFNTDGKVVDTYKEDVRVKVARVPCKNGFAMCPVQKTGNIYTYAKKTEPQLTRVFRLNNDLTGKATVFTLKIVSEDPFEDKRTDEFRVKCAAHRAFDVDASEQLFVVLEEAQAPDLQRTVRLYRRPKPRAIATYSPPVAPFQPSDVCFYTLGGHEVLLVADELNDAIHVVNVQDGRLSFARYLAPGCPLLVQPTALNTDTRGRLWVACRGGTILTCTPIS</sequence>
<proteinExistence type="predicted"/>
<dbReference type="AlphaFoldDB" id="A0ABD0K8L5"/>
<dbReference type="SUPFAM" id="SSF63829">
    <property type="entry name" value="Calcium-dependent phosphotriesterase"/>
    <property type="match status" value="1"/>
</dbReference>
<evidence type="ECO:0000313" key="7">
    <source>
        <dbReference type="EMBL" id="KAK7483392.1"/>
    </source>
</evidence>
<dbReference type="InterPro" id="IPR017907">
    <property type="entry name" value="Znf_RING_CS"/>
</dbReference>
<dbReference type="InterPro" id="IPR018957">
    <property type="entry name" value="Znf_C3HC4_RING-type"/>
</dbReference>
<keyword evidence="2 4" id="KW-0863">Zinc-finger</keyword>
<accession>A0ABD0K8L5</accession>
<dbReference type="Pfam" id="PF00643">
    <property type="entry name" value="zf-B_box"/>
    <property type="match status" value="1"/>
</dbReference>
<evidence type="ECO:0000259" key="6">
    <source>
        <dbReference type="PROSITE" id="PS50119"/>
    </source>
</evidence>
<keyword evidence="3" id="KW-0862">Zinc</keyword>
<dbReference type="Proteomes" id="UP001519460">
    <property type="component" value="Unassembled WGS sequence"/>
</dbReference>
<protein>
    <submittedName>
        <fullName evidence="7">Uncharacterized protein</fullName>
    </submittedName>
</protein>
<gene>
    <name evidence="7" type="ORF">BaRGS_00025332</name>
</gene>
<name>A0ABD0K8L5_9CAEN</name>
<evidence type="ECO:0000313" key="8">
    <source>
        <dbReference type="Proteomes" id="UP001519460"/>
    </source>
</evidence>
<evidence type="ECO:0000256" key="3">
    <source>
        <dbReference type="ARBA" id="ARBA00022833"/>
    </source>
</evidence>
<feature type="domain" description="B box-type" evidence="6">
    <location>
        <begin position="87"/>
        <end position="128"/>
    </location>
</feature>
<dbReference type="Pfam" id="PF00097">
    <property type="entry name" value="zf-C3HC4"/>
    <property type="match status" value="1"/>
</dbReference>
<dbReference type="InterPro" id="IPR047153">
    <property type="entry name" value="TRIM45/56/19-like"/>
</dbReference>
<evidence type="ECO:0000256" key="2">
    <source>
        <dbReference type="ARBA" id="ARBA00022771"/>
    </source>
</evidence>
<dbReference type="InterPro" id="IPR013083">
    <property type="entry name" value="Znf_RING/FYVE/PHD"/>
</dbReference>
<evidence type="ECO:0000256" key="1">
    <source>
        <dbReference type="ARBA" id="ARBA00022723"/>
    </source>
</evidence>
<dbReference type="EMBL" id="JACVVK020000227">
    <property type="protein sequence ID" value="KAK7483392.1"/>
    <property type="molecule type" value="Genomic_DNA"/>
</dbReference>
<dbReference type="PROSITE" id="PS50089">
    <property type="entry name" value="ZF_RING_2"/>
    <property type="match status" value="1"/>
</dbReference>
<dbReference type="PANTHER" id="PTHR25462">
    <property type="entry name" value="BONUS, ISOFORM C-RELATED"/>
    <property type="match status" value="1"/>
</dbReference>
<evidence type="ECO:0000259" key="5">
    <source>
        <dbReference type="PROSITE" id="PS50089"/>
    </source>
</evidence>
<reference evidence="7 8" key="1">
    <citation type="journal article" date="2023" name="Sci. Data">
        <title>Genome assembly of the Korean intertidal mud-creeper Batillaria attramentaria.</title>
        <authorList>
            <person name="Patra A.K."/>
            <person name="Ho P.T."/>
            <person name="Jun S."/>
            <person name="Lee S.J."/>
            <person name="Kim Y."/>
            <person name="Won Y.J."/>
        </authorList>
    </citation>
    <scope>NUCLEOTIDE SEQUENCE [LARGE SCALE GENOMIC DNA]</scope>
    <source>
        <strain evidence="7">Wonlab-2016</strain>
    </source>
</reference>
<dbReference type="Gene3D" id="3.30.40.10">
    <property type="entry name" value="Zinc/RING finger domain, C3HC4 (zinc finger)"/>
    <property type="match status" value="1"/>
</dbReference>
<dbReference type="CDD" id="cd19756">
    <property type="entry name" value="Bbox2"/>
    <property type="match status" value="1"/>
</dbReference>
<dbReference type="Gene3D" id="3.30.160.60">
    <property type="entry name" value="Classic Zinc Finger"/>
    <property type="match status" value="1"/>
</dbReference>
<dbReference type="PROSITE" id="PS50119">
    <property type="entry name" value="ZF_BBOX"/>
    <property type="match status" value="1"/>
</dbReference>
<dbReference type="InterPro" id="IPR001841">
    <property type="entry name" value="Znf_RING"/>
</dbReference>